<keyword evidence="2" id="KW-1185">Reference proteome</keyword>
<name>A0ABQ2GPX2_9DEIO</name>
<reference evidence="2" key="1">
    <citation type="journal article" date="2019" name="Int. J. Syst. Evol. Microbiol.">
        <title>The Global Catalogue of Microorganisms (GCM) 10K type strain sequencing project: providing services to taxonomists for standard genome sequencing and annotation.</title>
        <authorList>
            <consortium name="The Broad Institute Genomics Platform"/>
            <consortium name="The Broad Institute Genome Sequencing Center for Infectious Disease"/>
            <person name="Wu L."/>
            <person name="Ma J."/>
        </authorList>
    </citation>
    <scope>NUCLEOTIDE SEQUENCE [LARGE SCALE GENOMIC DNA]</scope>
    <source>
        <strain evidence="2">JCM 15443</strain>
    </source>
</reference>
<gene>
    <name evidence="1" type="ORF">GCM10010841_14520</name>
</gene>
<evidence type="ECO:0000313" key="1">
    <source>
        <dbReference type="EMBL" id="GGM07376.1"/>
    </source>
</evidence>
<protein>
    <submittedName>
        <fullName evidence="1">Uncharacterized protein</fullName>
    </submittedName>
</protein>
<proteinExistence type="predicted"/>
<sequence length="65" mass="7632">MIRWLDLLVEGDPHPHRFDGPHSLRSYLLRVERLPEAAAQTLIEEGVVAPPMARREYRLRRLDSE</sequence>
<dbReference type="Proteomes" id="UP000661918">
    <property type="component" value="Unassembled WGS sequence"/>
</dbReference>
<dbReference type="RefSeq" id="WP_188902898.1">
    <property type="nucleotide sequence ID" value="NZ_BMOM01000008.1"/>
</dbReference>
<dbReference type="EMBL" id="BMOM01000008">
    <property type="protein sequence ID" value="GGM07376.1"/>
    <property type="molecule type" value="Genomic_DNA"/>
</dbReference>
<evidence type="ECO:0000313" key="2">
    <source>
        <dbReference type="Proteomes" id="UP000661918"/>
    </source>
</evidence>
<organism evidence="1 2">
    <name type="scientific">Deinococcus aerophilus</name>
    <dbReference type="NCBI Taxonomy" id="522488"/>
    <lineage>
        <taxon>Bacteria</taxon>
        <taxon>Thermotogati</taxon>
        <taxon>Deinococcota</taxon>
        <taxon>Deinococci</taxon>
        <taxon>Deinococcales</taxon>
        <taxon>Deinococcaceae</taxon>
        <taxon>Deinococcus</taxon>
    </lineage>
</organism>
<accession>A0ABQ2GPX2</accession>
<comment type="caution">
    <text evidence="1">The sequence shown here is derived from an EMBL/GenBank/DDBJ whole genome shotgun (WGS) entry which is preliminary data.</text>
</comment>